<dbReference type="Proteomes" id="UP000075666">
    <property type="component" value="Unassembled WGS sequence"/>
</dbReference>
<name>A0A150LDP5_9BACI</name>
<reference evidence="2 3" key="1">
    <citation type="submission" date="2016-01" db="EMBL/GenBank/DDBJ databases">
        <title>Genome Sequences of Twelve Sporeforming Bacillus Species Isolated from Foods.</title>
        <authorList>
            <person name="Berendsen E.M."/>
            <person name="Wells-Bennik M.H."/>
            <person name="Krawcyk A.O."/>
            <person name="De Jong A."/>
            <person name="Holsappel S."/>
            <person name="Eijlander R.T."/>
            <person name="Kuipers O.P."/>
        </authorList>
    </citation>
    <scope>NUCLEOTIDE SEQUENCE [LARGE SCALE GENOMIC DNA]</scope>
    <source>
        <strain evidence="2 3">B4102</strain>
    </source>
</reference>
<comment type="caution">
    <text evidence="2">The sequence shown here is derived from an EMBL/GenBank/DDBJ whole genome shotgun (WGS) entry which is preliminary data.</text>
</comment>
<protein>
    <submittedName>
        <fullName evidence="2">Uncharacterized protein</fullName>
    </submittedName>
</protein>
<feature type="compositionally biased region" description="Polar residues" evidence="1">
    <location>
        <begin position="36"/>
        <end position="47"/>
    </location>
</feature>
<sequence length="47" mass="5264">MVAAPRSNGTGKGGSGPMERRIRQQWNRKREKRSDSNANPAETVPQR</sequence>
<proteinExistence type="predicted"/>
<feature type="region of interest" description="Disordered" evidence="1">
    <location>
        <begin position="1"/>
        <end position="47"/>
    </location>
</feature>
<evidence type="ECO:0000256" key="1">
    <source>
        <dbReference type="SAM" id="MobiDB-lite"/>
    </source>
</evidence>
<evidence type="ECO:0000313" key="3">
    <source>
        <dbReference type="Proteomes" id="UP000075666"/>
    </source>
</evidence>
<keyword evidence="3" id="KW-1185">Reference proteome</keyword>
<dbReference type="AlphaFoldDB" id="A0A150LDP5"/>
<evidence type="ECO:0000313" key="2">
    <source>
        <dbReference type="EMBL" id="KYD10086.1"/>
    </source>
</evidence>
<dbReference type="EMBL" id="LQYN01000018">
    <property type="protein sequence ID" value="KYD10086.1"/>
    <property type="molecule type" value="Genomic_DNA"/>
</dbReference>
<dbReference type="PATRIC" id="fig|46224.3.peg.1380"/>
<accession>A0A150LDP5</accession>
<gene>
    <name evidence="2" type="ORF">B4102_2370</name>
</gene>
<organism evidence="2 3">
    <name type="scientific">Heyndrickxia sporothermodurans</name>
    <dbReference type="NCBI Taxonomy" id="46224"/>
    <lineage>
        <taxon>Bacteria</taxon>
        <taxon>Bacillati</taxon>
        <taxon>Bacillota</taxon>
        <taxon>Bacilli</taxon>
        <taxon>Bacillales</taxon>
        <taxon>Bacillaceae</taxon>
        <taxon>Heyndrickxia</taxon>
    </lineage>
</organism>